<name>A0A7R9ECE4_9NEOP</name>
<gene>
    <name evidence="2" type="ORF">TMSB3V08_LOCUS6787</name>
</gene>
<evidence type="ECO:0000313" key="2">
    <source>
        <dbReference type="EMBL" id="CAD7430017.1"/>
    </source>
</evidence>
<evidence type="ECO:0000256" key="1">
    <source>
        <dbReference type="SAM" id="MobiDB-lite"/>
    </source>
</evidence>
<protein>
    <submittedName>
        <fullName evidence="2">Uncharacterized protein</fullName>
    </submittedName>
</protein>
<accession>A0A7R9ECE4</accession>
<feature type="region of interest" description="Disordered" evidence="1">
    <location>
        <begin position="1"/>
        <end position="20"/>
    </location>
</feature>
<sequence length="740" mass="83938">MDVLIPEDSPEEGDEGYERDRQDTTVIYNNEDAYVDLVTQDEIKWPIAGFRKKKAPIYDGIRVEVIHAINEWCKNVKFSLAPVRTTYMLLMVFLKSIPMIKIAELTILRCKFVKNLGVMIDEKRNFFAHIGNLSGRALMALNKIALLVSMVGHEAGVYAQQLGEKMSKRKLGSLQSFWGIQNGTYERVMYHPGCMAPRLKVAEEAAGYWFKKDKSHSSNNVWFVQHVFLPAWTTHVHCNDNQMSTSHVSQNRKKWFLKCHMSFCPSVGINHIYNKLQWQVTWPKVPGNHLYPWLSLMIVAQKLNIQIPCGPKRQKNSLYKIHQVLIKPFLKPPMHLKSRISYNYGLSDTFIKPIHLPTIVNISDVPKEHVLNGTAHSNEEIYYSKLSPSKNLQAGAEDNRRLRPVPIRRRPELIPLDHKGPVAYVGYSSEEDSAYSKPFVSKKVQMKVSEYLLKTLKTQTYLLIRNTSLQSIYIQKKNMSIIPKDMFQNTSLKNINTGIQHIQEKKTQSILNPTQLKRLRLEAQIGCEGKMELEGEGLYVGSDSVCVELLIRAIVHFDGNTSAVRPEPGFLVFPLLSKVVLADTSNYGVVFYLAGLFVEFAASLPEDFLQSHTTSGSVYVRILDVVLQHWALEQADLPVMPLKPILLRARLHIPERVATSRLRPCRDLPLSIASAFPPGGDSAMASALASPRNFNTLLPWMTVVPAFPFVPLSCLITFHTLASPAKVFATYSFQLVILRV</sequence>
<proteinExistence type="predicted"/>
<reference evidence="2" key="1">
    <citation type="submission" date="2020-11" db="EMBL/GenBank/DDBJ databases">
        <authorList>
            <person name="Tran Van P."/>
        </authorList>
    </citation>
    <scope>NUCLEOTIDE SEQUENCE</scope>
</reference>
<dbReference type="EMBL" id="OB794307">
    <property type="protein sequence ID" value="CAD7430017.1"/>
    <property type="molecule type" value="Genomic_DNA"/>
</dbReference>
<dbReference type="AlphaFoldDB" id="A0A7R9ECE4"/>
<organism evidence="2">
    <name type="scientific">Timema monikensis</name>
    <dbReference type="NCBI Taxonomy" id="170555"/>
    <lineage>
        <taxon>Eukaryota</taxon>
        <taxon>Metazoa</taxon>
        <taxon>Ecdysozoa</taxon>
        <taxon>Arthropoda</taxon>
        <taxon>Hexapoda</taxon>
        <taxon>Insecta</taxon>
        <taxon>Pterygota</taxon>
        <taxon>Neoptera</taxon>
        <taxon>Polyneoptera</taxon>
        <taxon>Phasmatodea</taxon>
        <taxon>Timematodea</taxon>
        <taxon>Timematoidea</taxon>
        <taxon>Timematidae</taxon>
        <taxon>Timema</taxon>
    </lineage>
</organism>